<feature type="region of interest" description="Disordered" evidence="1">
    <location>
        <begin position="1"/>
        <end position="20"/>
    </location>
</feature>
<keyword evidence="5" id="KW-1185">Reference proteome</keyword>
<evidence type="ECO:0000256" key="2">
    <source>
        <dbReference type="SAM" id="Phobius"/>
    </source>
</evidence>
<gene>
    <name evidence="4" type="ORF">A1O5_07647</name>
</gene>
<dbReference type="NCBIfam" id="NF033635">
    <property type="entry name" value="SLATT_fungal"/>
    <property type="match status" value="1"/>
</dbReference>
<evidence type="ECO:0000313" key="4">
    <source>
        <dbReference type="EMBL" id="EXJ69611.1"/>
    </source>
</evidence>
<feature type="compositionally biased region" description="Polar residues" evidence="1">
    <location>
        <begin position="291"/>
        <end position="303"/>
    </location>
</feature>
<dbReference type="HOGENOM" id="CLU_804125_0_0_1"/>
<accession>W9WY70</accession>
<evidence type="ECO:0000259" key="3">
    <source>
        <dbReference type="Pfam" id="PF18142"/>
    </source>
</evidence>
<evidence type="ECO:0000256" key="1">
    <source>
        <dbReference type="SAM" id="MobiDB-lite"/>
    </source>
</evidence>
<feature type="domain" description="SMODS and SLOG-associating 2TM effector" evidence="3">
    <location>
        <begin position="112"/>
        <end position="232"/>
    </location>
</feature>
<name>W9WY70_9EURO</name>
<dbReference type="PANTHER" id="PTHR38793:SF3">
    <property type="entry name" value="SMODS AND SLOG-ASSOCIATING 2TM EFFECTOR DOMAIN-CONTAINING PROTEIN"/>
    <property type="match status" value="1"/>
</dbReference>
<reference evidence="4 5" key="1">
    <citation type="submission" date="2013-03" db="EMBL/GenBank/DDBJ databases">
        <title>The Genome Sequence of Cladophialophora psammophila CBS 110553.</title>
        <authorList>
            <consortium name="The Broad Institute Genomics Platform"/>
            <person name="Cuomo C."/>
            <person name="de Hoog S."/>
            <person name="Gorbushina A."/>
            <person name="Walker B."/>
            <person name="Young S.K."/>
            <person name="Zeng Q."/>
            <person name="Gargeya S."/>
            <person name="Fitzgerald M."/>
            <person name="Haas B."/>
            <person name="Abouelleil A."/>
            <person name="Allen A.W."/>
            <person name="Alvarado L."/>
            <person name="Arachchi H.M."/>
            <person name="Berlin A.M."/>
            <person name="Chapman S.B."/>
            <person name="Gainer-Dewar J."/>
            <person name="Goldberg J."/>
            <person name="Griggs A."/>
            <person name="Gujja S."/>
            <person name="Hansen M."/>
            <person name="Howarth C."/>
            <person name="Imamovic A."/>
            <person name="Ireland A."/>
            <person name="Larimer J."/>
            <person name="McCowan C."/>
            <person name="Murphy C."/>
            <person name="Pearson M."/>
            <person name="Poon T.W."/>
            <person name="Priest M."/>
            <person name="Roberts A."/>
            <person name="Saif S."/>
            <person name="Shea T."/>
            <person name="Sisk P."/>
            <person name="Sykes S."/>
            <person name="Wortman J."/>
            <person name="Nusbaum C."/>
            <person name="Birren B."/>
        </authorList>
    </citation>
    <scope>NUCLEOTIDE SEQUENCE [LARGE SCALE GENOMIC DNA]</scope>
    <source>
        <strain evidence="4 5">CBS 110553</strain>
    </source>
</reference>
<dbReference type="RefSeq" id="XP_007746426.1">
    <property type="nucleotide sequence ID" value="XM_007748236.1"/>
</dbReference>
<organism evidence="4 5">
    <name type="scientific">Cladophialophora psammophila CBS 110553</name>
    <dbReference type="NCBI Taxonomy" id="1182543"/>
    <lineage>
        <taxon>Eukaryota</taxon>
        <taxon>Fungi</taxon>
        <taxon>Dikarya</taxon>
        <taxon>Ascomycota</taxon>
        <taxon>Pezizomycotina</taxon>
        <taxon>Eurotiomycetes</taxon>
        <taxon>Chaetothyriomycetidae</taxon>
        <taxon>Chaetothyriales</taxon>
        <taxon>Herpotrichiellaceae</taxon>
        <taxon>Cladophialophora</taxon>
    </lineage>
</organism>
<dbReference type="Pfam" id="PF18142">
    <property type="entry name" value="SLATT_fungal"/>
    <property type="match status" value="1"/>
</dbReference>
<sequence length="345" mass="37054">MEDLKGHGNTEDDALPGLPTGLENSNEQCCLCGEVVWESHSLTRLSAVVKLSHEEAANSVGTTSPPCILGMRLLSSLIDTDGDDEAGWEEKMVWFASVTKGKYADQDLWPRIQQAYKEENRYYHFVATLSYGLLWLQIAIGATVTAIGSDNNRRARLAVTILGAINTFIAGVLTFLKSRDQPNRALQFRNGLRDVCNELWRADAALRDPPSNHDDHHSVFNTLWDKYQDVLREADVNYPDLWVRIESALGVRKSQQKNQQRRTPTPPPAGARPAGSAAHTPAGSPALFSAGSPSRTPAGSPSRTPAGSPTAISAGSPAGPSAVALAAGALAGAPERSPERSLAVP</sequence>
<proteinExistence type="predicted"/>
<protein>
    <recommendedName>
        <fullName evidence="3">SMODS and SLOG-associating 2TM effector domain-containing protein</fullName>
    </recommendedName>
</protein>
<dbReference type="GeneID" id="19192353"/>
<keyword evidence="2" id="KW-1133">Transmembrane helix</keyword>
<keyword evidence="2" id="KW-0812">Transmembrane</keyword>
<evidence type="ECO:0000313" key="5">
    <source>
        <dbReference type="Proteomes" id="UP000019471"/>
    </source>
</evidence>
<dbReference type="EMBL" id="AMGX01000011">
    <property type="protein sequence ID" value="EXJ69611.1"/>
    <property type="molecule type" value="Genomic_DNA"/>
</dbReference>
<keyword evidence="2" id="KW-0472">Membrane</keyword>
<dbReference type="PANTHER" id="PTHR38793">
    <property type="entry name" value="SLATT_FUNGAL DOMAIN-CONTAINING PROTEIN-RELATED"/>
    <property type="match status" value="1"/>
</dbReference>
<dbReference type="eggNOG" id="ENOG502RP9S">
    <property type="taxonomic scope" value="Eukaryota"/>
</dbReference>
<feature type="compositionally biased region" description="Basic and acidic residues" evidence="1">
    <location>
        <begin position="1"/>
        <end position="10"/>
    </location>
</feature>
<feature type="transmembrane region" description="Helical" evidence="2">
    <location>
        <begin position="122"/>
        <end position="149"/>
    </location>
</feature>
<dbReference type="AlphaFoldDB" id="W9WY70"/>
<dbReference type="InterPro" id="IPR041622">
    <property type="entry name" value="SLATT_fungi"/>
</dbReference>
<dbReference type="Proteomes" id="UP000019471">
    <property type="component" value="Unassembled WGS sequence"/>
</dbReference>
<feature type="region of interest" description="Disordered" evidence="1">
    <location>
        <begin position="251"/>
        <end position="320"/>
    </location>
</feature>
<dbReference type="OrthoDB" id="4472872at2759"/>
<feature type="transmembrane region" description="Helical" evidence="2">
    <location>
        <begin position="155"/>
        <end position="176"/>
    </location>
</feature>
<feature type="compositionally biased region" description="Low complexity" evidence="1">
    <location>
        <begin position="305"/>
        <end position="320"/>
    </location>
</feature>
<comment type="caution">
    <text evidence="4">The sequence shown here is derived from an EMBL/GenBank/DDBJ whole genome shotgun (WGS) entry which is preliminary data.</text>
</comment>